<organism evidence="1 2">
    <name type="scientific">Hufsiella arboris</name>
    <dbReference type="NCBI Taxonomy" id="2695275"/>
    <lineage>
        <taxon>Bacteria</taxon>
        <taxon>Pseudomonadati</taxon>
        <taxon>Bacteroidota</taxon>
        <taxon>Sphingobacteriia</taxon>
        <taxon>Sphingobacteriales</taxon>
        <taxon>Sphingobacteriaceae</taxon>
        <taxon>Hufsiella</taxon>
    </lineage>
</organism>
<dbReference type="AlphaFoldDB" id="A0A7K1YCZ9"/>
<comment type="caution">
    <text evidence="1">The sequence shown here is derived from an EMBL/GenBank/DDBJ whole genome shotgun (WGS) entry which is preliminary data.</text>
</comment>
<evidence type="ECO:0000313" key="2">
    <source>
        <dbReference type="Proteomes" id="UP000466586"/>
    </source>
</evidence>
<keyword evidence="2" id="KW-1185">Reference proteome</keyword>
<sequence length="233" mass="27241">MEVKNNISDEFNTLIDNIVESKYHVDNIVILEEFEKHNLARHDFKSIAYKLQAWKSTIYEENKLYKEAMLINYDLLNTLSKTDYLYPIILIRILAIVDTIKIESEFTEDDILLKVKEYLLDRETTESKLELLNTYLSKTVSVFKSDVNEFNILLEKLKSQYQIAIAEADLKDMVNEAYIKFKQAGNSLTHIVAQSGELTDKIHSLNRFIETTEVGFFRNAALNYKHNLEKNIE</sequence>
<dbReference type="Proteomes" id="UP000466586">
    <property type="component" value="Unassembled WGS sequence"/>
</dbReference>
<reference evidence="1 2" key="1">
    <citation type="submission" date="2019-11" db="EMBL/GenBank/DDBJ databases">
        <title>Pedobacter sp. HMF7647 Genome sequencing and assembly.</title>
        <authorList>
            <person name="Kang H."/>
            <person name="Kim H."/>
            <person name="Joh K."/>
        </authorList>
    </citation>
    <scope>NUCLEOTIDE SEQUENCE [LARGE SCALE GENOMIC DNA]</scope>
    <source>
        <strain evidence="1 2">HMF7647</strain>
    </source>
</reference>
<proteinExistence type="predicted"/>
<dbReference type="RefSeq" id="WP_160845646.1">
    <property type="nucleotide sequence ID" value="NZ_WVHT01000008.1"/>
</dbReference>
<name>A0A7K1YCZ9_9SPHI</name>
<protein>
    <submittedName>
        <fullName evidence="1">Uncharacterized protein</fullName>
    </submittedName>
</protein>
<gene>
    <name evidence="1" type="ORF">GS399_15925</name>
</gene>
<accession>A0A7K1YCZ9</accession>
<evidence type="ECO:0000313" key="1">
    <source>
        <dbReference type="EMBL" id="MXV52464.1"/>
    </source>
</evidence>
<dbReference type="EMBL" id="WVHT01000008">
    <property type="protein sequence ID" value="MXV52464.1"/>
    <property type="molecule type" value="Genomic_DNA"/>
</dbReference>